<dbReference type="GO" id="GO:0000160">
    <property type="term" value="P:phosphorelay signal transduction system"/>
    <property type="evidence" value="ECO:0007669"/>
    <property type="project" value="InterPro"/>
</dbReference>
<dbReference type="PANTHER" id="PTHR43214:SF41">
    <property type="entry name" value="NITRATE_NITRITE RESPONSE REGULATOR PROTEIN NARP"/>
    <property type="match status" value="1"/>
</dbReference>
<dbReference type="Pfam" id="PF00072">
    <property type="entry name" value="Response_reg"/>
    <property type="match status" value="1"/>
</dbReference>
<feature type="domain" description="Response regulatory" evidence="7">
    <location>
        <begin position="11"/>
        <end position="132"/>
    </location>
</feature>
<dbReference type="PROSITE" id="PS00622">
    <property type="entry name" value="HTH_LUXR_1"/>
    <property type="match status" value="1"/>
</dbReference>
<evidence type="ECO:0000259" key="7">
    <source>
        <dbReference type="PROSITE" id="PS50110"/>
    </source>
</evidence>
<dbReference type="InterPro" id="IPR011006">
    <property type="entry name" value="CheY-like_superfamily"/>
</dbReference>
<dbReference type="HOGENOM" id="CLU_000445_90_8_6"/>
<dbReference type="OrthoDB" id="9796655at2"/>
<dbReference type="InterPro" id="IPR058245">
    <property type="entry name" value="NreC/VraR/RcsB-like_REC"/>
</dbReference>
<dbReference type="InterPro" id="IPR039420">
    <property type="entry name" value="WalR-like"/>
</dbReference>
<dbReference type="GO" id="GO:0006355">
    <property type="term" value="P:regulation of DNA-templated transcription"/>
    <property type="evidence" value="ECO:0007669"/>
    <property type="project" value="InterPro"/>
</dbReference>
<dbReference type="PRINTS" id="PR00038">
    <property type="entry name" value="HTHLUXR"/>
</dbReference>
<dbReference type="Proteomes" id="UP000008888">
    <property type="component" value="Chromosome"/>
</dbReference>
<feature type="domain" description="HTH luxR-type" evidence="6">
    <location>
        <begin position="148"/>
        <end position="213"/>
    </location>
</feature>
<feature type="modified residue" description="4-aspartylphosphate" evidence="5">
    <location>
        <position position="67"/>
    </location>
</feature>
<dbReference type="SUPFAM" id="SSF52172">
    <property type="entry name" value="CheY-like"/>
    <property type="match status" value="1"/>
</dbReference>
<name>G0A2H1_METMM</name>
<keyword evidence="4" id="KW-0804">Transcription</keyword>
<proteinExistence type="predicted"/>
<dbReference type="STRING" id="857087.Metme_1733"/>
<evidence type="ECO:0000256" key="4">
    <source>
        <dbReference type="ARBA" id="ARBA00023163"/>
    </source>
</evidence>
<dbReference type="AlphaFoldDB" id="G0A2H1"/>
<sequence>MLDSPKSGHWTAVIADDHQLVRQGLRAALETPNVALPAGIKIVAEAGNGFEAISEVKIHQPDLLFLDISMPLAGGAEVVLDIQRWSPATKIVVLTGINAPGLIAQLLEAGVAGLFSKGADLDELYRTLPLILRGGRHVAGCFTEILQNAQNTPSLTGRERQILNMIVAGKTNKEIAGQLVISPKTVDKHRTSLMEKLDVHSVAELLAYAFREGLIDPEHLG</sequence>
<organism evidence="8 9">
    <name type="scientific">Methylomonas methanica (strain DSM 25384 / MC09)</name>
    <dbReference type="NCBI Taxonomy" id="857087"/>
    <lineage>
        <taxon>Bacteria</taxon>
        <taxon>Pseudomonadati</taxon>
        <taxon>Pseudomonadota</taxon>
        <taxon>Gammaproteobacteria</taxon>
        <taxon>Methylococcales</taxon>
        <taxon>Methylococcaceae</taxon>
        <taxon>Methylomonas</taxon>
    </lineage>
</organism>
<reference evidence="8 9" key="1">
    <citation type="journal article" date="2011" name="J. Bacteriol.">
        <title>Complete Genome Sequence of the Aerobic Marine Methanotroph Methylomonas methanica MC09.</title>
        <authorList>
            <person name="Boden R."/>
            <person name="Cunliffe M."/>
            <person name="Scanlan J."/>
            <person name="Moussard H."/>
            <person name="Kits K.D."/>
            <person name="Klotz M.G."/>
            <person name="Jetten M.S."/>
            <person name="Vuilleumier S."/>
            <person name="Han J."/>
            <person name="Peters L."/>
            <person name="Mikhailova N."/>
            <person name="Teshima H."/>
            <person name="Tapia R."/>
            <person name="Kyrpides N."/>
            <person name="Ivanova N."/>
            <person name="Pagani I."/>
            <person name="Cheng J.F."/>
            <person name="Goodwin L."/>
            <person name="Han C."/>
            <person name="Hauser L."/>
            <person name="Land M.L."/>
            <person name="Lapidus A."/>
            <person name="Lucas S."/>
            <person name="Pitluck S."/>
            <person name="Woyke T."/>
            <person name="Stein L."/>
            <person name="Murrell J.C."/>
        </authorList>
    </citation>
    <scope>NUCLEOTIDE SEQUENCE [LARGE SCALE GENOMIC DNA]</scope>
    <source>
        <strain evidence="8 9">MC09</strain>
    </source>
</reference>
<protein>
    <submittedName>
        <fullName evidence="8">Two component transcriptional regulator, LuxR family</fullName>
    </submittedName>
</protein>
<dbReference type="Gene3D" id="1.10.10.10">
    <property type="entry name" value="Winged helix-like DNA-binding domain superfamily/Winged helix DNA-binding domain"/>
    <property type="match status" value="1"/>
</dbReference>
<dbReference type="Pfam" id="PF00196">
    <property type="entry name" value="GerE"/>
    <property type="match status" value="1"/>
</dbReference>
<dbReference type="InterPro" id="IPR001789">
    <property type="entry name" value="Sig_transdc_resp-reg_receiver"/>
</dbReference>
<dbReference type="SMART" id="SM00448">
    <property type="entry name" value="REC"/>
    <property type="match status" value="1"/>
</dbReference>
<dbReference type="SMART" id="SM00421">
    <property type="entry name" value="HTH_LUXR"/>
    <property type="match status" value="1"/>
</dbReference>
<dbReference type="InterPro" id="IPR036388">
    <property type="entry name" value="WH-like_DNA-bd_sf"/>
</dbReference>
<gene>
    <name evidence="8" type="ordered locus">Metme_1733</name>
</gene>
<dbReference type="PROSITE" id="PS50043">
    <property type="entry name" value="HTH_LUXR_2"/>
    <property type="match status" value="1"/>
</dbReference>
<reference key="2">
    <citation type="submission" date="2011-05" db="EMBL/GenBank/DDBJ databases">
        <title>Complete genome sequence of the aerobic marine methanotroph Methylomonas methanica MC09.</title>
        <authorList>
            <person name="Boden R."/>
            <person name="Cunliffe M."/>
            <person name="Scanlan J."/>
            <person name="Moussard H."/>
            <person name="Kits K.D."/>
            <person name="Klotz M."/>
            <person name="Jetten M."/>
            <person name="Vuilleumier S."/>
            <person name="Han J."/>
            <person name="Peters L."/>
            <person name="Mikhailova N."/>
            <person name="Teshima H."/>
            <person name="Tapia R."/>
            <person name="Kyrpides N."/>
            <person name="Ivanova N."/>
            <person name="Pagani I."/>
            <person name="Cheng J.-F."/>
            <person name="Goodwin L."/>
            <person name="Han C."/>
            <person name="Hauser L."/>
            <person name="Land M."/>
            <person name="Lapidus A."/>
            <person name="Lucas S."/>
            <person name="Pitluck S."/>
            <person name="Woyke T."/>
            <person name="Stein L.Y."/>
            <person name="Murrell C."/>
        </authorList>
    </citation>
    <scope>NUCLEOTIDE SEQUENCE</scope>
    <source>
        <strain>MC09</strain>
    </source>
</reference>
<evidence type="ECO:0000256" key="2">
    <source>
        <dbReference type="ARBA" id="ARBA00023015"/>
    </source>
</evidence>
<keyword evidence="3" id="KW-0238">DNA-binding</keyword>
<evidence type="ECO:0000256" key="5">
    <source>
        <dbReference type="PROSITE-ProRule" id="PRU00169"/>
    </source>
</evidence>
<dbReference type="KEGG" id="mmt:Metme_1733"/>
<accession>G0A2H1</accession>
<dbReference type="EMBL" id="CP002738">
    <property type="protein sequence ID" value="AEG00151.1"/>
    <property type="molecule type" value="Genomic_DNA"/>
</dbReference>
<evidence type="ECO:0000256" key="1">
    <source>
        <dbReference type="ARBA" id="ARBA00022553"/>
    </source>
</evidence>
<keyword evidence="9" id="KW-1185">Reference proteome</keyword>
<evidence type="ECO:0000259" key="6">
    <source>
        <dbReference type="PROSITE" id="PS50043"/>
    </source>
</evidence>
<evidence type="ECO:0000256" key="3">
    <source>
        <dbReference type="ARBA" id="ARBA00023125"/>
    </source>
</evidence>
<dbReference type="eggNOG" id="COG2197">
    <property type="taxonomic scope" value="Bacteria"/>
</dbReference>
<dbReference type="CDD" id="cd17535">
    <property type="entry name" value="REC_NarL-like"/>
    <property type="match status" value="1"/>
</dbReference>
<keyword evidence="1 5" id="KW-0597">Phosphoprotein</keyword>
<dbReference type="PANTHER" id="PTHR43214">
    <property type="entry name" value="TWO-COMPONENT RESPONSE REGULATOR"/>
    <property type="match status" value="1"/>
</dbReference>
<dbReference type="PROSITE" id="PS50110">
    <property type="entry name" value="RESPONSE_REGULATORY"/>
    <property type="match status" value="1"/>
</dbReference>
<dbReference type="CDD" id="cd06170">
    <property type="entry name" value="LuxR_C_like"/>
    <property type="match status" value="1"/>
</dbReference>
<dbReference type="GO" id="GO:0003677">
    <property type="term" value="F:DNA binding"/>
    <property type="evidence" value="ECO:0007669"/>
    <property type="project" value="UniProtKB-KW"/>
</dbReference>
<keyword evidence="2" id="KW-0805">Transcription regulation</keyword>
<evidence type="ECO:0000313" key="9">
    <source>
        <dbReference type="Proteomes" id="UP000008888"/>
    </source>
</evidence>
<dbReference type="Gene3D" id="3.40.50.2300">
    <property type="match status" value="1"/>
</dbReference>
<evidence type="ECO:0000313" key="8">
    <source>
        <dbReference type="EMBL" id="AEG00151.1"/>
    </source>
</evidence>
<dbReference type="InterPro" id="IPR000792">
    <property type="entry name" value="Tscrpt_reg_LuxR_C"/>
</dbReference>
<dbReference type="RefSeq" id="WP_013818404.1">
    <property type="nucleotide sequence ID" value="NC_015572.1"/>
</dbReference>
<reference evidence="9" key="3">
    <citation type="submission" date="2011-05" db="EMBL/GenBank/DDBJ databases">
        <title>Complete sequence of Methylomonas methanica MC09.</title>
        <authorList>
            <consortium name="US DOE Joint Genome Institute"/>
            <person name="Lucas S."/>
            <person name="Han J."/>
            <person name="Lapidus A."/>
            <person name="Cheng J.-F."/>
            <person name="Goodwin L."/>
            <person name="Pitluck S."/>
            <person name="Peters L."/>
            <person name="Mikhailova N."/>
            <person name="Teshima H."/>
            <person name="Han C."/>
            <person name="Tapia R."/>
            <person name="Land M."/>
            <person name="Hauser L."/>
            <person name="Kyrpides N."/>
            <person name="Ivanova N."/>
            <person name="Pagani I."/>
            <person name="Stein L."/>
            <person name="Woyke T."/>
        </authorList>
    </citation>
    <scope>NUCLEOTIDE SEQUENCE [LARGE SCALE GENOMIC DNA]</scope>
    <source>
        <strain evidence="9">MC09</strain>
    </source>
</reference>